<reference evidence="13" key="1">
    <citation type="submission" date="2015-02" db="EMBL/GenBank/DDBJ databases">
        <authorList>
            <person name="Chooi Y.-H."/>
        </authorList>
    </citation>
    <scope>NUCLEOTIDE SEQUENCE [LARGE SCALE GENOMIC DNA]</scope>
    <source>
        <strain evidence="13">strain Y</strain>
    </source>
</reference>
<dbReference type="EC" id="2.4.1.182" evidence="3 11"/>
<evidence type="ECO:0000256" key="2">
    <source>
        <dbReference type="ARBA" id="ARBA00007868"/>
    </source>
</evidence>
<keyword evidence="13" id="KW-1185">Reference proteome</keyword>
<evidence type="ECO:0000256" key="7">
    <source>
        <dbReference type="ARBA" id="ARBA00022676"/>
    </source>
</evidence>
<dbReference type="GO" id="GO:0005543">
    <property type="term" value="F:phospholipid binding"/>
    <property type="evidence" value="ECO:0007669"/>
    <property type="project" value="TreeGrafter"/>
</dbReference>
<proteinExistence type="inferred from homology"/>
<keyword evidence="6 11" id="KW-0441">Lipid A biosynthesis</keyword>
<evidence type="ECO:0000256" key="6">
    <source>
        <dbReference type="ARBA" id="ARBA00022556"/>
    </source>
</evidence>
<evidence type="ECO:0000256" key="8">
    <source>
        <dbReference type="ARBA" id="ARBA00022679"/>
    </source>
</evidence>
<dbReference type="OrthoDB" id="9801642at2"/>
<evidence type="ECO:0000256" key="5">
    <source>
        <dbReference type="ARBA" id="ARBA00022516"/>
    </source>
</evidence>
<name>A0A0D6JHX1_9HYPH</name>
<dbReference type="GO" id="GO:0009245">
    <property type="term" value="P:lipid A biosynthetic process"/>
    <property type="evidence" value="ECO:0007669"/>
    <property type="project" value="UniProtKB-UniRule"/>
</dbReference>
<keyword evidence="5 11" id="KW-0444">Lipid biosynthesis</keyword>
<dbReference type="PANTHER" id="PTHR30372:SF4">
    <property type="entry name" value="LIPID-A-DISACCHARIDE SYNTHASE, MITOCHONDRIAL-RELATED"/>
    <property type="match status" value="1"/>
</dbReference>
<keyword evidence="7 11" id="KW-0328">Glycosyltransferase</keyword>
<dbReference type="AlphaFoldDB" id="A0A0D6JHX1"/>
<dbReference type="Proteomes" id="UP000033187">
    <property type="component" value="Chromosome 1"/>
</dbReference>
<dbReference type="GO" id="GO:0008915">
    <property type="term" value="F:lipid-A-disaccharide synthase activity"/>
    <property type="evidence" value="ECO:0007669"/>
    <property type="project" value="UniProtKB-UniRule"/>
</dbReference>
<organism evidence="12 13">
    <name type="scientific">Candidatus Filomicrobium marinum</name>
    <dbReference type="NCBI Taxonomy" id="1608628"/>
    <lineage>
        <taxon>Bacteria</taxon>
        <taxon>Pseudomonadati</taxon>
        <taxon>Pseudomonadota</taxon>
        <taxon>Alphaproteobacteria</taxon>
        <taxon>Hyphomicrobiales</taxon>
        <taxon>Hyphomicrobiaceae</taxon>
        <taxon>Filomicrobium</taxon>
    </lineage>
</organism>
<sequence>MTASADTKEAAKIKQRGKLVIEEDSRQFCVFIVAGEHSGDALGGPLMAALNKRLSGRVRYLGVGGEEMERHGLISQFPLSDVAVMGPLSILSRLPRLVRRVYHTVNACVAAEPDVVVIIDSPEFTHAIAKRIRKRRPAIPIINYVSPSVWAWREGRAAKMAAYVDHLLALLPFEPEAHERLGGPPCTYVGHPLSERMQSLRAMNGLDLARRRGIDPKRPVLVVLPGSRASEVSRLMGPFGAALSLLEKRESLPQIIIPAVPWVRELIDQHAASWPGPVHIVEGEEDKFKAFALADAALAASGTVTLELAMVGTPMVVAYRVDPLAARLRFLLKVPSVVLANLVLGENAFPEFLQEECSPEKLANAVELLLKDTPERQAQLNALEKFPDKMRFEGDSPSETAAAIVHRFILEGRQAAMPTSAEAAAKKDE</sequence>
<comment type="similarity">
    <text evidence="2 11">Belongs to the LpxB family.</text>
</comment>
<dbReference type="InterPro" id="IPR003835">
    <property type="entry name" value="Glyco_trans_19"/>
</dbReference>
<evidence type="ECO:0000256" key="10">
    <source>
        <dbReference type="ARBA" id="ARBA00048975"/>
    </source>
</evidence>
<dbReference type="EMBL" id="LN829119">
    <property type="protein sequence ID" value="CPR21209.1"/>
    <property type="molecule type" value="Genomic_DNA"/>
</dbReference>
<evidence type="ECO:0000313" key="12">
    <source>
        <dbReference type="EMBL" id="CPR21209.1"/>
    </source>
</evidence>
<evidence type="ECO:0000256" key="11">
    <source>
        <dbReference type="HAMAP-Rule" id="MF_00392"/>
    </source>
</evidence>
<comment type="catalytic activity">
    <reaction evidence="10 11">
        <text>a lipid X + a UDP-2-N,3-O-bis[(3R)-3-hydroxyacyl]-alpha-D-glucosamine = a lipid A disaccharide + UDP + H(+)</text>
        <dbReference type="Rhea" id="RHEA:67828"/>
        <dbReference type="ChEBI" id="CHEBI:15378"/>
        <dbReference type="ChEBI" id="CHEBI:58223"/>
        <dbReference type="ChEBI" id="CHEBI:137748"/>
        <dbReference type="ChEBI" id="CHEBI:176338"/>
        <dbReference type="ChEBI" id="CHEBI:176343"/>
        <dbReference type="EC" id="2.4.1.182"/>
    </reaction>
</comment>
<keyword evidence="9 11" id="KW-0443">Lipid metabolism</keyword>
<evidence type="ECO:0000256" key="9">
    <source>
        <dbReference type="ARBA" id="ARBA00023098"/>
    </source>
</evidence>
<dbReference type="Pfam" id="PF02684">
    <property type="entry name" value="LpxB"/>
    <property type="match status" value="1"/>
</dbReference>
<dbReference type="NCBIfam" id="TIGR00215">
    <property type="entry name" value="lpxB"/>
    <property type="match status" value="1"/>
</dbReference>
<dbReference type="KEGG" id="fiy:BN1229_v1_2949"/>
<accession>A0A0D6JHX1</accession>
<evidence type="ECO:0000313" key="13">
    <source>
        <dbReference type="Proteomes" id="UP000033187"/>
    </source>
</evidence>
<evidence type="ECO:0000256" key="4">
    <source>
        <dbReference type="ARBA" id="ARBA00020902"/>
    </source>
</evidence>
<evidence type="ECO:0000256" key="3">
    <source>
        <dbReference type="ARBA" id="ARBA00012687"/>
    </source>
</evidence>
<dbReference type="KEGG" id="fil:BN1229_v1_2968"/>
<dbReference type="SUPFAM" id="SSF53756">
    <property type="entry name" value="UDP-Glycosyltransferase/glycogen phosphorylase"/>
    <property type="match status" value="1"/>
</dbReference>
<protein>
    <recommendedName>
        <fullName evidence="4 11">Lipid-A-disaccharide synthase</fullName>
        <ecNumber evidence="3 11">2.4.1.182</ecNumber>
    </recommendedName>
</protein>
<keyword evidence="8 11" id="KW-0808">Transferase</keyword>
<comment type="function">
    <text evidence="1 11">Condensation of UDP-2,3-diacylglucosamine and 2,3-diacylglucosamine-1-phosphate to form lipid A disaccharide, a precursor of lipid A, a phosphorylated glycolipid that anchors the lipopolysaccharide to the outer membrane of the cell.</text>
</comment>
<dbReference type="UniPathway" id="UPA00973"/>
<comment type="pathway">
    <text evidence="11">Bacterial outer membrane biogenesis; LPS lipid A biosynthesis.</text>
</comment>
<dbReference type="GO" id="GO:0016020">
    <property type="term" value="C:membrane"/>
    <property type="evidence" value="ECO:0007669"/>
    <property type="project" value="GOC"/>
</dbReference>
<evidence type="ECO:0000256" key="1">
    <source>
        <dbReference type="ARBA" id="ARBA00002056"/>
    </source>
</evidence>
<dbReference type="RefSeq" id="WP_082101139.1">
    <property type="nucleotide sequence ID" value="NZ_LN829118.1"/>
</dbReference>
<dbReference type="HAMAP" id="MF_00392">
    <property type="entry name" value="LpxB"/>
    <property type="match status" value="1"/>
</dbReference>
<dbReference type="Gene3D" id="3.40.50.2000">
    <property type="entry name" value="Glycogen Phosphorylase B"/>
    <property type="match status" value="1"/>
</dbReference>
<dbReference type="PANTHER" id="PTHR30372">
    <property type="entry name" value="LIPID-A-DISACCHARIDE SYNTHASE"/>
    <property type="match status" value="1"/>
</dbReference>
<gene>
    <name evidence="11 12" type="primary">lpxB</name>
    <name evidence="12" type="ORF">YBN1229_v1_2949</name>
</gene>